<feature type="compositionally biased region" description="Polar residues" evidence="1">
    <location>
        <begin position="63"/>
        <end position="75"/>
    </location>
</feature>
<evidence type="ECO:0000256" key="1">
    <source>
        <dbReference type="SAM" id="MobiDB-lite"/>
    </source>
</evidence>
<dbReference type="AlphaFoldDB" id="A0AAU9TT17"/>
<evidence type="ECO:0000313" key="2">
    <source>
        <dbReference type="EMBL" id="CAH2090331.1"/>
    </source>
</evidence>
<protein>
    <submittedName>
        <fullName evidence="2">Uncharacterized protein</fullName>
    </submittedName>
</protein>
<proteinExistence type="predicted"/>
<keyword evidence="3" id="KW-1185">Reference proteome</keyword>
<gene>
    <name evidence="2" type="ORF">EEDITHA_LOCUS6300</name>
</gene>
<organism evidence="2 3">
    <name type="scientific">Euphydryas editha</name>
    <name type="common">Edith's checkerspot</name>
    <dbReference type="NCBI Taxonomy" id="104508"/>
    <lineage>
        <taxon>Eukaryota</taxon>
        <taxon>Metazoa</taxon>
        <taxon>Ecdysozoa</taxon>
        <taxon>Arthropoda</taxon>
        <taxon>Hexapoda</taxon>
        <taxon>Insecta</taxon>
        <taxon>Pterygota</taxon>
        <taxon>Neoptera</taxon>
        <taxon>Endopterygota</taxon>
        <taxon>Lepidoptera</taxon>
        <taxon>Glossata</taxon>
        <taxon>Ditrysia</taxon>
        <taxon>Papilionoidea</taxon>
        <taxon>Nymphalidae</taxon>
        <taxon>Nymphalinae</taxon>
        <taxon>Euphydryas</taxon>
    </lineage>
</organism>
<reference evidence="2" key="1">
    <citation type="submission" date="2022-03" db="EMBL/GenBank/DDBJ databases">
        <authorList>
            <person name="Tunstrom K."/>
        </authorList>
    </citation>
    <scope>NUCLEOTIDE SEQUENCE</scope>
</reference>
<accession>A0AAU9TT17</accession>
<feature type="region of interest" description="Disordered" evidence="1">
    <location>
        <begin position="63"/>
        <end position="89"/>
    </location>
</feature>
<dbReference type="EMBL" id="CAKOGL010000009">
    <property type="protein sequence ID" value="CAH2090331.1"/>
    <property type="molecule type" value="Genomic_DNA"/>
</dbReference>
<dbReference type="Proteomes" id="UP001153954">
    <property type="component" value="Unassembled WGS sequence"/>
</dbReference>
<name>A0AAU9TT17_EUPED</name>
<evidence type="ECO:0000313" key="3">
    <source>
        <dbReference type="Proteomes" id="UP001153954"/>
    </source>
</evidence>
<feature type="compositionally biased region" description="Basic and acidic residues" evidence="1">
    <location>
        <begin position="78"/>
        <end position="89"/>
    </location>
</feature>
<sequence>MSCFKTSSHHCHFVEHPGDLVPDTDMSRTFFRRSPQTGMRHGQIASGAALGSYLLRQEIETTPMNEATSNTTLITNRLRAEPDRTEPTE</sequence>
<comment type="caution">
    <text evidence="2">The sequence shown here is derived from an EMBL/GenBank/DDBJ whole genome shotgun (WGS) entry which is preliminary data.</text>
</comment>